<evidence type="ECO:0000313" key="6">
    <source>
        <dbReference type="EMBL" id="MBB3984142.1"/>
    </source>
</evidence>
<dbReference type="GO" id="GO:0032993">
    <property type="term" value="C:protein-DNA complex"/>
    <property type="evidence" value="ECO:0007669"/>
    <property type="project" value="TreeGrafter"/>
</dbReference>
<dbReference type="Pfam" id="PF03466">
    <property type="entry name" value="LysR_substrate"/>
    <property type="match status" value="1"/>
</dbReference>
<dbReference type="PANTHER" id="PTHR30346:SF9">
    <property type="entry name" value="LYSR FAMILY TRANSCRIPTIONAL REGULATOR"/>
    <property type="match status" value="1"/>
</dbReference>
<evidence type="ECO:0000256" key="3">
    <source>
        <dbReference type="ARBA" id="ARBA00023125"/>
    </source>
</evidence>
<dbReference type="PROSITE" id="PS50931">
    <property type="entry name" value="HTH_LYSR"/>
    <property type="match status" value="1"/>
</dbReference>
<organism evidence="6 7">
    <name type="scientific">Sagittula marina</name>
    <dbReference type="NCBI Taxonomy" id="943940"/>
    <lineage>
        <taxon>Bacteria</taxon>
        <taxon>Pseudomonadati</taxon>
        <taxon>Pseudomonadota</taxon>
        <taxon>Alphaproteobacteria</taxon>
        <taxon>Rhodobacterales</taxon>
        <taxon>Roseobacteraceae</taxon>
        <taxon>Sagittula</taxon>
    </lineage>
</organism>
<dbReference type="EMBL" id="JACIEJ010000001">
    <property type="protein sequence ID" value="MBB3984142.1"/>
    <property type="molecule type" value="Genomic_DNA"/>
</dbReference>
<comment type="similarity">
    <text evidence="1">Belongs to the LysR transcriptional regulatory family.</text>
</comment>
<keyword evidence="4" id="KW-0804">Transcription</keyword>
<dbReference type="FunFam" id="1.10.10.10:FF:000001">
    <property type="entry name" value="LysR family transcriptional regulator"/>
    <property type="match status" value="1"/>
</dbReference>
<evidence type="ECO:0000256" key="4">
    <source>
        <dbReference type="ARBA" id="ARBA00023163"/>
    </source>
</evidence>
<dbReference type="GO" id="GO:0003677">
    <property type="term" value="F:DNA binding"/>
    <property type="evidence" value="ECO:0007669"/>
    <property type="project" value="UniProtKB-KW"/>
</dbReference>
<sequence length="305" mass="32849">MTARDIAARLRMRHVRCFLTTARTGSMTAAAEEMHSSQPAVSRSLAELEALVGAPLFLRGGRELTLTEVGTRLHRHLDPAMAQIAEGLRPIKQGARVSVGMLPNVARTIGVEAAATFKAARPDVPLSLHWATVPELIERLNRGDIDMLLGRLLSLNHMEGVSFEHLFTEAIVFAVRADHPLAARAEVVTLGEVAEGLIVLPLPGTIIRRELDKFATARGINAFPNVIETVSFEFTRALLRRSEAVAAVPLGAIRQEIAAGEFVVLDITGEELVSSVGISYRTGRGLSPAAEAFAAEVRLAAKVYA</sequence>
<dbReference type="GO" id="GO:0003700">
    <property type="term" value="F:DNA-binding transcription factor activity"/>
    <property type="evidence" value="ECO:0007669"/>
    <property type="project" value="InterPro"/>
</dbReference>
<proteinExistence type="inferred from homology"/>
<name>A0A7W6DJZ5_9RHOB</name>
<protein>
    <submittedName>
        <fullName evidence="6">LysR family pca operon transcriptional activator</fullName>
    </submittedName>
</protein>
<evidence type="ECO:0000313" key="7">
    <source>
        <dbReference type="Proteomes" id="UP000541426"/>
    </source>
</evidence>
<dbReference type="InterPro" id="IPR036388">
    <property type="entry name" value="WH-like_DNA-bd_sf"/>
</dbReference>
<dbReference type="Pfam" id="PF00126">
    <property type="entry name" value="HTH_1"/>
    <property type="match status" value="1"/>
</dbReference>
<dbReference type="InterPro" id="IPR005119">
    <property type="entry name" value="LysR_subst-bd"/>
</dbReference>
<keyword evidence="3" id="KW-0238">DNA-binding</keyword>
<keyword evidence="2" id="KW-0805">Transcription regulation</keyword>
<gene>
    <name evidence="6" type="ORF">GGQ68_000453</name>
</gene>
<reference evidence="6 7" key="1">
    <citation type="submission" date="2020-08" db="EMBL/GenBank/DDBJ databases">
        <title>Genomic Encyclopedia of Type Strains, Phase IV (KMG-IV): sequencing the most valuable type-strain genomes for metagenomic binning, comparative biology and taxonomic classification.</title>
        <authorList>
            <person name="Goeker M."/>
        </authorList>
    </citation>
    <scope>NUCLEOTIDE SEQUENCE [LARGE SCALE GENOMIC DNA]</scope>
    <source>
        <strain evidence="6 7">DSM 102235</strain>
    </source>
</reference>
<dbReference type="InterPro" id="IPR036390">
    <property type="entry name" value="WH_DNA-bd_sf"/>
</dbReference>
<dbReference type="PANTHER" id="PTHR30346">
    <property type="entry name" value="TRANSCRIPTIONAL DUAL REGULATOR HCAR-RELATED"/>
    <property type="match status" value="1"/>
</dbReference>
<dbReference type="Proteomes" id="UP000541426">
    <property type="component" value="Unassembled WGS sequence"/>
</dbReference>
<dbReference type="SUPFAM" id="SSF53850">
    <property type="entry name" value="Periplasmic binding protein-like II"/>
    <property type="match status" value="1"/>
</dbReference>
<comment type="caution">
    <text evidence="6">The sequence shown here is derived from an EMBL/GenBank/DDBJ whole genome shotgun (WGS) entry which is preliminary data.</text>
</comment>
<keyword evidence="7" id="KW-1185">Reference proteome</keyword>
<dbReference type="AlphaFoldDB" id="A0A7W6DJZ5"/>
<evidence type="ECO:0000256" key="1">
    <source>
        <dbReference type="ARBA" id="ARBA00009437"/>
    </source>
</evidence>
<dbReference type="PRINTS" id="PR00039">
    <property type="entry name" value="HTHLYSR"/>
</dbReference>
<dbReference type="InterPro" id="IPR000847">
    <property type="entry name" value="LysR_HTH_N"/>
</dbReference>
<dbReference type="RefSeq" id="WP_246429217.1">
    <property type="nucleotide sequence ID" value="NZ_BAABBZ010000012.1"/>
</dbReference>
<dbReference type="Gene3D" id="1.10.10.10">
    <property type="entry name" value="Winged helix-like DNA-binding domain superfamily/Winged helix DNA-binding domain"/>
    <property type="match status" value="1"/>
</dbReference>
<feature type="domain" description="HTH lysR-type" evidence="5">
    <location>
        <begin position="10"/>
        <end position="67"/>
    </location>
</feature>
<evidence type="ECO:0000259" key="5">
    <source>
        <dbReference type="PROSITE" id="PS50931"/>
    </source>
</evidence>
<accession>A0A7W6DJZ5</accession>
<dbReference type="Gene3D" id="3.40.190.10">
    <property type="entry name" value="Periplasmic binding protein-like II"/>
    <property type="match status" value="2"/>
</dbReference>
<dbReference type="SUPFAM" id="SSF46785">
    <property type="entry name" value="Winged helix' DNA-binding domain"/>
    <property type="match status" value="1"/>
</dbReference>
<evidence type="ECO:0000256" key="2">
    <source>
        <dbReference type="ARBA" id="ARBA00023015"/>
    </source>
</evidence>